<comment type="caution">
    <text evidence="2">The sequence shown here is derived from an EMBL/GenBank/DDBJ whole genome shotgun (WGS) entry which is preliminary data.</text>
</comment>
<evidence type="ECO:0000313" key="2">
    <source>
        <dbReference type="EMBL" id="KAI9191660.1"/>
    </source>
</evidence>
<dbReference type="PANTHER" id="PTHR33828">
    <property type="entry name" value="OS05G0596200 PROTEIN"/>
    <property type="match status" value="1"/>
</dbReference>
<feature type="compositionally biased region" description="Basic and acidic residues" evidence="1">
    <location>
        <begin position="34"/>
        <end position="49"/>
    </location>
</feature>
<name>A0AAD5J987_ACENE</name>
<proteinExistence type="predicted"/>
<reference evidence="2" key="1">
    <citation type="journal article" date="2022" name="Plant J.">
        <title>Strategies of tolerance reflected in two North American maple genomes.</title>
        <authorList>
            <person name="McEvoy S.L."/>
            <person name="Sezen U.U."/>
            <person name="Trouern-Trend A."/>
            <person name="McMahon S.M."/>
            <person name="Schaberg P.G."/>
            <person name="Yang J."/>
            <person name="Wegrzyn J.L."/>
            <person name="Swenson N.G."/>
        </authorList>
    </citation>
    <scope>NUCLEOTIDE SEQUENCE</scope>
    <source>
        <strain evidence="2">91603</strain>
    </source>
</reference>
<dbReference type="EMBL" id="JAJSOW010000004">
    <property type="protein sequence ID" value="KAI9191660.1"/>
    <property type="molecule type" value="Genomic_DNA"/>
</dbReference>
<organism evidence="2 3">
    <name type="scientific">Acer negundo</name>
    <name type="common">Box elder</name>
    <dbReference type="NCBI Taxonomy" id="4023"/>
    <lineage>
        <taxon>Eukaryota</taxon>
        <taxon>Viridiplantae</taxon>
        <taxon>Streptophyta</taxon>
        <taxon>Embryophyta</taxon>
        <taxon>Tracheophyta</taxon>
        <taxon>Spermatophyta</taxon>
        <taxon>Magnoliopsida</taxon>
        <taxon>eudicotyledons</taxon>
        <taxon>Gunneridae</taxon>
        <taxon>Pentapetalae</taxon>
        <taxon>rosids</taxon>
        <taxon>malvids</taxon>
        <taxon>Sapindales</taxon>
        <taxon>Sapindaceae</taxon>
        <taxon>Hippocastanoideae</taxon>
        <taxon>Acereae</taxon>
        <taxon>Acer</taxon>
    </lineage>
</organism>
<dbReference type="PANTHER" id="PTHR33828:SF1">
    <property type="entry name" value="OS05G0596200 PROTEIN"/>
    <property type="match status" value="1"/>
</dbReference>
<evidence type="ECO:0000313" key="3">
    <source>
        <dbReference type="Proteomes" id="UP001064489"/>
    </source>
</evidence>
<evidence type="ECO:0000256" key="1">
    <source>
        <dbReference type="SAM" id="MobiDB-lite"/>
    </source>
</evidence>
<protein>
    <submittedName>
        <fullName evidence="2">Uncharacterized protein</fullName>
    </submittedName>
</protein>
<dbReference type="Proteomes" id="UP001064489">
    <property type="component" value="Chromosome 6"/>
</dbReference>
<feature type="compositionally biased region" description="Polar residues" evidence="1">
    <location>
        <begin position="189"/>
        <end position="206"/>
    </location>
</feature>
<reference evidence="2" key="2">
    <citation type="submission" date="2023-02" db="EMBL/GenBank/DDBJ databases">
        <authorList>
            <person name="Swenson N.G."/>
            <person name="Wegrzyn J.L."/>
            <person name="Mcevoy S.L."/>
        </authorList>
    </citation>
    <scope>NUCLEOTIDE SEQUENCE</scope>
    <source>
        <strain evidence="2">91603</strain>
        <tissue evidence="2">Leaf</tissue>
    </source>
</reference>
<accession>A0AAD5J987</accession>
<dbReference type="AlphaFoldDB" id="A0AAD5J987"/>
<sequence length="260" mass="28929">MATETKPSVSRVRSSNQDGSSSKGKVDYSSVNKKKIDSSIRSHSSDSKQLKSASNLSKIEVKSKTTSSSSKPVSSSSKPASSSSKPVSSSSKIASISLKTTTTTTTTRVREKKVFTLPGQKFDPPEEREPLRIFYESLWNQIPTSEMAEFWMMEHGLLSPDRAKKAHERKQRKQTELRLGLKTPIKTPNLITSRPESSQRQQQASKNGDAKAKKRIIKDSDDDDDFILSPKRRKGAMHVTNKLAVKPHDSDHASYLCFQS</sequence>
<feature type="compositionally biased region" description="Low complexity" evidence="1">
    <location>
        <begin position="64"/>
        <end position="107"/>
    </location>
</feature>
<feature type="region of interest" description="Disordered" evidence="1">
    <location>
        <begin position="162"/>
        <end position="233"/>
    </location>
</feature>
<keyword evidence="3" id="KW-1185">Reference proteome</keyword>
<feature type="compositionally biased region" description="Polar residues" evidence="1">
    <location>
        <begin position="1"/>
        <end position="23"/>
    </location>
</feature>
<feature type="region of interest" description="Disordered" evidence="1">
    <location>
        <begin position="1"/>
        <end position="126"/>
    </location>
</feature>
<gene>
    <name evidence="2" type="ORF">LWI28_011586</name>
</gene>